<evidence type="ECO:0000313" key="2">
    <source>
        <dbReference type="EMBL" id="MFD0979450.1"/>
    </source>
</evidence>
<evidence type="ECO:0000256" key="1">
    <source>
        <dbReference type="SAM" id="MobiDB-lite"/>
    </source>
</evidence>
<proteinExistence type="predicted"/>
<organism evidence="2 3">
    <name type="scientific">Tropicimonas aquimaris</name>
    <dbReference type="NCBI Taxonomy" id="914152"/>
    <lineage>
        <taxon>Bacteria</taxon>
        <taxon>Pseudomonadati</taxon>
        <taxon>Pseudomonadota</taxon>
        <taxon>Alphaproteobacteria</taxon>
        <taxon>Rhodobacterales</taxon>
        <taxon>Roseobacteraceae</taxon>
        <taxon>Tropicimonas</taxon>
    </lineage>
</organism>
<evidence type="ECO:0000313" key="3">
    <source>
        <dbReference type="Proteomes" id="UP001597108"/>
    </source>
</evidence>
<feature type="region of interest" description="Disordered" evidence="1">
    <location>
        <begin position="39"/>
        <end position="74"/>
    </location>
</feature>
<accession>A0ABW3INU6</accession>
<dbReference type="Proteomes" id="UP001597108">
    <property type="component" value="Unassembled WGS sequence"/>
</dbReference>
<name>A0ABW3INU6_9RHOB</name>
<gene>
    <name evidence="2" type="ORF">ACFQ2S_07250</name>
</gene>
<keyword evidence="3" id="KW-1185">Reference proteome</keyword>
<dbReference type="EMBL" id="JBHTJT010000008">
    <property type="protein sequence ID" value="MFD0979450.1"/>
    <property type="molecule type" value="Genomic_DNA"/>
</dbReference>
<comment type="caution">
    <text evidence="2">The sequence shown here is derived from an EMBL/GenBank/DDBJ whole genome shotgun (WGS) entry which is preliminary data.</text>
</comment>
<reference evidence="3" key="1">
    <citation type="journal article" date="2019" name="Int. J. Syst. Evol. Microbiol.">
        <title>The Global Catalogue of Microorganisms (GCM) 10K type strain sequencing project: providing services to taxonomists for standard genome sequencing and annotation.</title>
        <authorList>
            <consortium name="The Broad Institute Genomics Platform"/>
            <consortium name="The Broad Institute Genome Sequencing Center for Infectious Disease"/>
            <person name="Wu L."/>
            <person name="Ma J."/>
        </authorList>
    </citation>
    <scope>NUCLEOTIDE SEQUENCE [LARGE SCALE GENOMIC DNA]</scope>
    <source>
        <strain evidence="3">CCUG 60524</strain>
    </source>
</reference>
<dbReference type="RefSeq" id="WP_386073787.1">
    <property type="nucleotide sequence ID" value="NZ_JBHTJT010000008.1"/>
</dbReference>
<protein>
    <submittedName>
        <fullName evidence="2">Uncharacterized protein</fullName>
    </submittedName>
</protein>
<sequence>MQLNSNFGTQAETGKRALSAAPKVIHVYSDSRAVVDFDSASEREGRRQRGRIRLPLDAESVGPSAPDQRAVNALDETSFRDASGAGVADVTSGRSPT</sequence>